<reference evidence="1" key="1">
    <citation type="submission" date="2020-11" db="EMBL/GenBank/DDBJ databases">
        <authorList>
            <person name="Whitehead M."/>
        </authorList>
    </citation>
    <scope>NUCLEOTIDE SEQUENCE</scope>
    <source>
        <strain evidence="1">EGII</strain>
    </source>
</reference>
<protein>
    <submittedName>
        <fullName evidence="1">(Mediterranean fruit fly) hypothetical protein</fullName>
    </submittedName>
</protein>
<sequence length="91" mass="10308">MCLHINIDPTCTRSTGVKATGLPVQIDPVVECIGIGCEEEMRITMDWGAFEFTVGYPYFLFYHLYQNHSGLISFLLGKQHRVSVLVKWNNG</sequence>
<dbReference type="EMBL" id="CAJHJT010000001">
    <property type="protein sequence ID" value="CAD6995580.1"/>
    <property type="molecule type" value="Genomic_DNA"/>
</dbReference>
<dbReference type="AlphaFoldDB" id="A0A811UAL6"/>
<evidence type="ECO:0000313" key="1">
    <source>
        <dbReference type="EMBL" id="CAD6995580.1"/>
    </source>
</evidence>
<name>A0A811UAL6_CERCA</name>
<keyword evidence="2" id="KW-1185">Reference proteome</keyword>
<dbReference type="Proteomes" id="UP000606786">
    <property type="component" value="Unassembled WGS sequence"/>
</dbReference>
<evidence type="ECO:0000313" key="2">
    <source>
        <dbReference type="Proteomes" id="UP000606786"/>
    </source>
</evidence>
<organism evidence="1 2">
    <name type="scientific">Ceratitis capitata</name>
    <name type="common">Mediterranean fruit fly</name>
    <name type="synonym">Tephritis capitata</name>
    <dbReference type="NCBI Taxonomy" id="7213"/>
    <lineage>
        <taxon>Eukaryota</taxon>
        <taxon>Metazoa</taxon>
        <taxon>Ecdysozoa</taxon>
        <taxon>Arthropoda</taxon>
        <taxon>Hexapoda</taxon>
        <taxon>Insecta</taxon>
        <taxon>Pterygota</taxon>
        <taxon>Neoptera</taxon>
        <taxon>Endopterygota</taxon>
        <taxon>Diptera</taxon>
        <taxon>Brachycera</taxon>
        <taxon>Muscomorpha</taxon>
        <taxon>Tephritoidea</taxon>
        <taxon>Tephritidae</taxon>
        <taxon>Ceratitis</taxon>
        <taxon>Ceratitis</taxon>
    </lineage>
</organism>
<accession>A0A811UAL6</accession>
<proteinExistence type="predicted"/>
<comment type="caution">
    <text evidence="1">The sequence shown here is derived from an EMBL/GenBank/DDBJ whole genome shotgun (WGS) entry which is preliminary data.</text>
</comment>
<gene>
    <name evidence="1" type="ORF">CCAP1982_LOCUS4290</name>
</gene>